<dbReference type="PANTHER" id="PTHR43289:SF6">
    <property type="entry name" value="SERINE_THREONINE-PROTEIN KINASE NEKL-3"/>
    <property type="match status" value="1"/>
</dbReference>
<protein>
    <recommendedName>
        <fullName evidence="1">non-specific serine/threonine protein kinase</fullName>
        <ecNumber evidence="1">2.7.11.1</ecNumber>
    </recommendedName>
</protein>
<dbReference type="Gene3D" id="1.10.510.10">
    <property type="entry name" value="Transferase(Phosphotransferase) domain 1"/>
    <property type="match status" value="1"/>
</dbReference>
<feature type="transmembrane region" description="Helical" evidence="9">
    <location>
        <begin position="149"/>
        <end position="168"/>
    </location>
</feature>
<dbReference type="InterPro" id="IPR000719">
    <property type="entry name" value="Prot_kinase_dom"/>
</dbReference>
<dbReference type="Proteomes" id="UP000326837">
    <property type="component" value="Chromosome"/>
</dbReference>
<feature type="compositionally biased region" description="Polar residues" evidence="8">
    <location>
        <begin position="443"/>
        <end position="452"/>
    </location>
</feature>
<gene>
    <name evidence="11" type="ORF">PLANPX_4903</name>
</gene>
<feature type="region of interest" description="Disordered" evidence="8">
    <location>
        <begin position="443"/>
        <end position="462"/>
    </location>
</feature>
<dbReference type="InterPro" id="IPR017441">
    <property type="entry name" value="Protein_kinase_ATP_BS"/>
</dbReference>
<keyword evidence="12" id="KW-1185">Reference proteome</keyword>
<dbReference type="EMBL" id="AP021861">
    <property type="protein sequence ID" value="BBO35291.1"/>
    <property type="molecule type" value="Genomic_DNA"/>
</dbReference>
<keyword evidence="5" id="KW-0418">Kinase</keyword>
<keyword evidence="2" id="KW-0723">Serine/threonine-protein kinase</keyword>
<dbReference type="PROSITE" id="PS00107">
    <property type="entry name" value="PROTEIN_KINASE_ATP"/>
    <property type="match status" value="1"/>
</dbReference>
<dbReference type="AlphaFoldDB" id="A0A5K7XJP4"/>
<keyword evidence="9" id="KW-0472">Membrane</keyword>
<dbReference type="Pfam" id="PF00069">
    <property type="entry name" value="Pkinase"/>
    <property type="match status" value="1"/>
</dbReference>
<sequence length="586" mass="65074">MQKAAWRIWMPAANSQECGALPVADSNPTLANALTVEAPRSALSSDGASTAQLELSARRRVALVEGSTPHMSSETRSLLRRRLRTVAVLLFIGFGSFLLWSLVRWKMTEHLQAEYRWVFFSHVAVTSLMGLAAWKLCAKCDLSLTKLRIGEAVVFGAPSILFITLTYHKLQYCAALDEGHAHVASFTAAWLLLIFTYAIFVPNTWKRAAWVIGAMALAPLVVMLVAYLTIDQFAALLRTDDFDDMPVEQAMMLALAAMTAIVGVHTINTLRHEAFVAKQLGQYRLKRLLGAGGMGEVYLAEHQMMKRPCAVKVIRPEKAGDPQVLARFEREVRATAKLSHWNSIDIYDYGRTPDGTFYYVMEFLPGHNLGELVREHGTLPASRILYLMRQVCDALAEAHSHGLVHRDIKPANIYCAYRGGVFDVSKLLDFGLAKPLTDTNDSGLTQEGSITGSPLFMSPEQAGSEEVDGRSDIYSLGAVMYFMATGKAPFEYASPLKVMIAHASEDPEPPRYLNGEIPSELEEVILRSLEKRPEDRFQTVAELREALDRVPVDTEWTARMAADWWNNYGCPQRKAMAAEAVELAAI</sequence>
<feature type="transmembrane region" description="Helical" evidence="9">
    <location>
        <begin position="86"/>
        <end position="103"/>
    </location>
</feature>
<dbReference type="InterPro" id="IPR011009">
    <property type="entry name" value="Kinase-like_dom_sf"/>
</dbReference>
<evidence type="ECO:0000256" key="1">
    <source>
        <dbReference type="ARBA" id="ARBA00012513"/>
    </source>
</evidence>
<dbReference type="FunFam" id="1.10.510.10:FF:000021">
    <property type="entry name" value="Serine/threonine protein kinase"/>
    <property type="match status" value="1"/>
</dbReference>
<dbReference type="PROSITE" id="PS50011">
    <property type="entry name" value="PROTEIN_KINASE_DOM"/>
    <property type="match status" value="1"/>
</dbReference>
<feature type="transmembrane region" description="Helical" evidence="9">
    <location>
        <begin position="180"/>
        <end position="201"/>
    </location>
</feature>
<dbReference type="SUPFAM" id="SSF56112">
    <property type="entry name" value="Protein kinase-like (PK-like)"/>
    <property type="match status" value="1"/>
</dbReference>
<evidence type="ECO:0000256" key="4">
    <source>
        <dbReference type="ARBA" id="ARBA00022741"/>
    </source>
</evidence>
<dbReference type="GO" id="GO:0004674">
    <property type="term" value="F:protein serine/threonine kinase activity"/>
    <property type="evidence" value="ECO:0007669"/>
    <property type="project" value="UniProtKB-KW"/>
</dbReference>
<dbReference type="SMART" id="SM00220">
    <property type="entry name" value="S_TKc"/>
    <property type="match status" value="1"/>
</dbReference>
<evidence type="ECO:0000256" key="5">
    <source>
        <dbReference type="ARBA" id="ARBA00022777"/>
    </source>
</evidence>
<organism evidence="11 12">
    <name type="scientific">Lacipirellula parvula</name>
    <dbReference type="NCBI Taxonomy" id="2650471"/>
    <lineage>
        <taxon>Bacteria</taxon>
        <taxon>Pseudomonadati</taxon>
        <taxon>Planctomycetota</taxon>
        <taxon>Planctomycetia</taxon>
        <taxon>Pirellulales</taxon>
        <taxon>Lacipirellulaceae</taxon>
        <taxon>Lacipirellula</taxon>
    </lineage>
</organism>
<evidence type="ECO:0000256" key="9">
    <source>
        <dbReference type="SAM" id="Phobius"/>
    </source>
</evidence>
<feature type="transmembrane region" description="Helical" evidence="9">
    <location>
        <begin position="115"/>
        <end position="137"/>
    </location>
</feature>
<feature type="domain" description="Protein kinase" evidence="10">
    <location>
        <begin position="283"/>
        <end position="557"/>
    </location>
</feature>
<keyword evidence="3" id="KW-0808">Transferase</keyword>
<dbReference type="CDD" id="cd14014">
    <property type="entry name" value="STKc_PknB_like"/>
    <property type="match status" value="1"/>
</dbReference>
<proteinExistence type="predicted"/>
<keyword evidence="9" id="KW-1133">Transmembrane helix</keyword>
<keyword evidence="9" id="KW-0812">Transmembrane</keyword>
<dbReference type="RefSeq" id="WP_152100699.1">
    <property type="nucleotide sequence ID" value="NZ_AP021861.1"/>
</dbReference>
<dbReference type="GO" id="GO:0005524">
    <property type="term" value="F:ATP binding"/>
    <property type="evidence" value="ECO:0007669"/>
    <property type="project" value="UniProtKB-UniRule"/>
</dbReference>
<reference evidence="12" key="1">
    <citation type="submission" date="2019-10" db="EMBL/GenBank/DDBJ databases">
        <title>Lacipirellula parvula gen. nov., sp. nov., representing a lineage of planctomycetes widespread in freshwater anoxic habitats, and description of the family Lacipirellulaceae.</title>
        <authorList>
            <person name="Dedysh S.N."/>
            <person name="Kulichevskaya I.S."/>
            <person name="Beletsky A.V."/>
            <person name="Rakitin A.L."/>
            <person name="Mardanov A.V."/>
            <person name="Ivanova A.A."/>
            <person name="Saltykova V.X."/>
            <person name="Rijpstra W.I.C."/>
            <person name="Sinninghe Damste J.S."/>
            <person name="Ravin N.V."/>
        </authorList>
    </citation>
    <scope>NUCLEOTIDE SEQUENCE [LARGE SCALE GENOMIC DNA]</scope>
    <source>
        <strain evidence="12">PX69</strain>
    </source>
</reference>
<dbReference type="PANTHER" id="PTHR43289">
    <property type="entry name" value="MITOGEN-ACTIVATED PROTEIN KINASE KINASE KINASE 20-RELATED"/>
    <property type="match status" value="1"/>
</dbReference>
<evidence type="ECO:0000256" key="6">
    <source>
        <dbReference type="ARBA" id="ARBA00022840"/>
    </source>
</evidence>
<dbReference type="PROSITE" id="PS00108">
    <property type="entry name" value="PROTEIN_KINASE_ST"/>
    <property type="match status" value="1"/>
</dbReference>
<evidence type="ECO:0000313" key="11">
    <source>
        <dbReference type="EMBL" id="BBO35291.1"/>
    </source>
</evidence>
<evidence type="ECO:0000256" key="2">
    <source>
        <dbReference type="ARBA" id="ARBA00022527"/>
    </source>
</evidence>
<evidence type="ECO:0000313" key="12">
    <source>
        <dbReference type="Proteomes" id="UP000326837"/>
    </source>
</evidence>
<evidence type="ECO:0000256" key="8">
    <source>
        <dbReference type="SAM" id="MobiDB-lite"/>
    </source>
</evidence>
<name>A0A5K7XJP4_9BACT</name>
<evidence type="ECO:0000256" key="7">
    <source>
        <dbReference type="PROSITE-ProRule" id="PRU10141"/>
    </source>
</evidence>
<dbReference type="Gene3D" id="3.30.200.20">
    <property type="entry name" value="Phosphorylase Kinase, domain 1"/>
    <property type="match status" value="1"/>
</dbReference>
<dbReference type="KEGG" id="lpav:PLANPX_4903"/>
<feature type="binding site" evidence="7">
    <location>
        <position position="312"/>
    </location>
    <ligand>
        <name>ATP</name>
        <dbReference type="ChEBI" id="CHEBI:30616"/>
    </ligand>
</feature>
<dbReference type="InterPro" id="IPR008271">
    <property type="entry name" value="Ser/Thr_kinase_AS"/>
</dbReference>
<keyword evidence="4 7" id="KW-0547">Nucleotide-binding</keyword>
<evidence type="ECO:0000256" key="3">
    <source>
        <dbReference type="ARBA" id="ARBA00022679"/>
    </source>
</evidence>
<feature type="transmembrane region" description="Helical" evidence="9">
    <location>
        <begin position="208"/>
        <end position="230"/>
    </location>
</feature>
<accession>A0A5K7XJP4</accession>
<evidence type="ECO:0000259" key="10">
    <source>
        <dbReference type="PROSITE" id="PS50011"/>
    </source>
</evidence>
<feature type="transmembrane region" description="Helical" evidence="9">
    <location>
        <begin position="250"/>
        <end position="270"/>
    </location>
</feature>
<keyword evidence="6 7" id="KW-0067">ATP-binding</keyword>
<dbReference type="EC" id="2.7.11.1" evidence="1"/>